<dbReference type="InterPro" id="IPR029063">
    <property type="entry name" value="SAM-dependent_MTases_sf"/>
</dbReference>
<dbReference type="Gene3D" id="3.40.50.150">
    <property type="entry name" value="Vaccinia Virus protein VP39"/>
    <property type="match status" value="1"/>
</dbReference>
<accession>A0AA39V163</accession>
<dbReference type="SUPFAM" id="SSF53335">
    <property type="entry name" value="S-adenosyl-L-methionine-dependent methyltransferases"/>
    <property type="match status" value="1"/>
</dbReference>
<keyword evidence="2" id="KW-0808">Transferase</keyword>
<dbReference type="PROSITE" id="PS51683">
    <property type="entry name" value="SAM_OMT_II"/>
    <property type="match status" value="1"/>
</dbReference>
<feature type="domain" description="O-methyltransferase C-terminal" evidence="4">
    <location>
        <begin position="175"/>
        <end position="338"/>
    </location>
</feature>
<dbReference type="InterPro" id="IPR016461">
    <property type="entry name" value="COMT-like"/>
</dbReference>
<keyword evidence="1" id="KW-0489">Methyltransferase</keyword>
<dbReference type="GO" id="GO:0008171">
    <property type="term" value="F:O-methyltransferase activity"/>
    <property type="evidence" value="ECO:0007669"/>
    <property type="project" value="InterPro"/>
</dbReference>
<protein>
    <recommendedName>
        <fullName evidence="4">O-methyltransferase C-terminal domain-containing protein</fullName>
    </recommendedName>
</protein>
<dbReference type="InterPro" id="IPR001077">
    <property type="entry name" value="COMT_C"/>
</dbReference>
<evidence type="ECO:0000256" key="3">
    <source>
        <dbReference type="ARBA" id="ARBA00022691"/>
    </source>
</evidence>
<dbReference type="Pfam" id="PF00891">
    <property type="entry name" value="Methyltransf_2"/>
    <property type="match status" value="1"/>
</dbReference>
<evidence type="ECO:0000313" key="5">
    <source>
        <dbReference type="EMBL" id="KAK0511918.1"/>
    </source>
</evidence>
<evidence type="ECO:0000313" key="6">
    <source>
        <dbReference type="Proteomes" id="UP001166286"/>
    </source>
</evidence>
<keyword evidence="6" id="KW-1185">Reference proteome</keyword>
<dbReference type="PANTHER" id="PTHR43712">
    <property type="entry name" value="PUTATIVE (AFU_ORTHOLOGUE AFUA_4G14580)-RELATED"/>
    <property type="match status" value="1"/>
</dbReference>
<evidence type="ECO:0000259" key="4">
    <source>
        <dbReference type="Pfam" id="PF00891"/>
    </source>
</evidence>
<sequence>MEPTKDFSLEGLTARIAESSRTISDCINQHSIPKLSLDADGPAEFPVPPTFPAVHMVRLALLEATSLLHRLVTGPSDHAMFIAASHHDTSTLRSLYRFKAFEAVPLDREIAYADVAKKIGLDEDRTTRVMQHAMTTGFSMRRSPDMWYIAEKYPEWLQTHPVDGQEPWEQGLTLAFGKKQSCFEFYDSEPEIGHRFGLAMSRLSRPGGPMDAEFVVRAFDWSSIGDATVVDVGGGRGHVSRGIATRFPNLNFIVQDYAKTLKPGEEALPSDLKTRFEFMPHDFFEPQPSNLSSRGNLAFYLRIILHDWSDKYCTKILQNLVTALEHGSMVLINESVMPPMGTVNKFFDRLGSQLIDKFVQLIYKWTKLIYRLEQESLGSPLRKRRFVASTAYRWTPFAGQVMTCCNARERTAAEFERLFKAADPRFHLVKIHQTPGSSLSILEVRFNIE</sequence>
<name>A0AA39V163_9LECA</name>
<dbReference type="AlphaFoldDB" id="A0AA39V163"/>
<evidence type="ECO:0000256" key="2">
    <source>
        <dbReference type="ARBA" id="ARBA00022679"/>
    </source>
</evidence>
<reference evidence="5" key="1">
    <citation type="submission" date="2023-03" db="EMBL/GenBank/DDBJ databases">
        <title>Complete genome of Cladonia borealis.</title>
        <authorList>
            <person name="Park H."/>
        </authorList>
    </citation>
    <scope>NUCLEOTIDE SEQUENCE</scope>
    <source>
        <strain evidence="5">ANT050790</strain>
    </source>
</reference>
<dbReference type="GO" id="GO:0032259">
    <property type="term" value="P:methylation"/>
    <property type="evidence" value="ECO:0007669"/>
    <property type="project" value="UniProtKB-KW"/>
</dbReference>
<comment type="caution">
    <text evidence="5">The sequence shown here is derived from an EMBL/GenBank/DDBJ whole genome shotgun (WGS) entry which is preliminary data.</text>
</comment>
<gene>
    <name evidence="5" type="ORF">JMJ35_005768</name>
</gene>
<keyword evidence="3" id="KW-0949">S-adenosyl-L-methionine</keyword>
<evidence type="ECO:0000256" key="1">
    <source>
        <dbReference type="ARBA" id="ARBA00022603"/>
    </source>
</evidence>
<dbReference type="PANTHER" id="PTHR43712:SF12">
    <property type="entry name" value="STERIGMATOCYSTIN 8-O-METHYLTRANSFERASE"/>
    <property type="match status" value="1"/>
</dbReference>
<proteinExistence type="predicted"/>
<dbReference type="EMBL" id="JAFEKC020000012">
    <property type="protein sequence ID" value="KAK0511918.1"/>
    <property type="molecule type" value="Genomic_DNA"/>
</dbReference>
<organism evidence="5 6">
    <name type="scientific">Cladonia borealis</name>
    <dbReference type="NCBI Taxonomy" id="184061"/>
    <lineage>
        <taxon>Eukaryota</taxon>
        <taxon>Fungi</taxon>
        <taxon>Dikarya</taxon>
        <taxon>Ascomycota</taxon>
        <taxon>Pezizomycotina</taxon>
        <taxon>Lecanoromycetes</taxon>
        <taxon>OSLEUM clade</taxon>
        <taxon>Lecanoromycetidae</taxon>
        <taxon>Lecanorales</taxon>
        <taxon>Lecanorineae</taxon>
        <taxon>Cladoniaceae</taxon>
        <taxon>Cladonia</taxon>
    </lineage>
</organism>
<dbReference type="Proteomes" id="UP001166286">
    <property type="component" value="Unassembled WGS sequence"/>
</dbReference>